<dbReference type="STRING" id="1034346.GCA_000313565_00105"/>
<dbReference type="RefSeq" id="WP_022936417.1">
    <property type="nucleotide sequence ID" value="NZ_CABKRQ010000001.1"/>
</dbReference>
<dbReference type="InterPro" id="IPR050266">
    <property type="entry name" value="AB_hydrolase_sf"/>
</dbReference>
<organism evidence="2 3">
    <name type="scientific">Dielma fastidiosa</name>
    <dbReference type="NCBI Taxonomy" id="1034346"/>
    <lineage>
        <taxon>Bacteria</taxon>
        <taxon>Bacillati</taxon>
        <taxon>Bacillota</taxon>
        <taxon>Erysipelotrichia</taxon>
        <taxon>Erysipelotrichales</taxon>
        <taxon>Erysipelotrichaceae</taxon>
        <taxon>Dielma</taxon>
    </lineage>
</organism>
<dbReference type="PANTHER" id="PTHR43798:SF33">
    <property type="entry name" value="HYDROLASE, PUTATIVE (AFU_ORTHOLOGUE AFUA_2G14860)-RELATED"/>
    <property type="match status" value="1"/>
</dbReference>
<comment type="caution">
    <text evidence="2">The sequence shown here is derived from an EMBL/GenBank/DDBJ whole genome shotgun (WGS) entry which is preliminary data.</text>
</comment>
<dbReference type="InterPro" id="IPR029058">
    <property type="entry name" value="AB_hydrolase_fold"/>
</dbReference>
<name>A0A318KUG1_9FIRM</name>
<protein>
    <submittedName>
        <fullName evidence="2">Pimeloyl-ACP methyl ester carboxylesterase</fullName>
    </submittedName>
</protein>
<dbReference type="Gene3D" id="3.40.50.1820">
    <property type="entry name" value="alpha/beta hydrolase"/>
    <property type="match status" value="1"/>
</dbReference>
<feature type="domain" description="AB hydrolase-1" evidence="1">
    <location>
        <begin position="26"/>
        <end position="124"/>
    </location>
</feature>
<dbReference type="SUPFAM" id="SSF53474">
    <property type="entry name" value="alpha/beta-Hydrolases"/>
    <property type="match status" value="1"/>
</dbReference>
<gene>
    <name evidence="2" type="ORF">DES51_101106</name>
</gene>
<reference evidence="2 3" key="1">
    <citation type="submission" date="2018-05" db="EMBL/GenBank/DDBJ databases">
        <title>Genomic Encyclopedia of Type Strains, Phase IV (KMG-IV): sequencing the most valuable type-strain genomes for metagenomic binning, comparative biology and taxonomic classification.</title>
        <authorList>
            <person name="Goeker M."/>
        </authorList>
    </citation>
    <scope>NUCLEOTIDE SEQUENCE [LARGE SCALE GENOMIC DNA]</scope>
    <source>
        <strain evidence="2 3">JC118</strain>
    </source>
</reference>
<dbReference type="InterPro" id="IPR000073">
    <property type="entry name" value="AB_hydrolase_1"/>
</dbReference>
<proteinExistence type="predicted"/>
<evidence type="ECO:0000313" key="3">
    <source>
        <dbReference type="Proteomes" id="UP000247612"/>
    </source>
</evidence>
<dbReference type="Pfam" id="PF00561">
    <property type="entry name" value="Abhydrolase_1"/>
    <property type="match status" value="1"/>
</dbReference>
<dbReference type="PANTHER" id="PTHR43798">
    <property type="entry name" value="MONOACYLGLYCEROL LIPASE"/>
    <property type="match status" value="1"/>
</dbReference>
<keyword evidence="3" id="KW-1185">Reference proteome</keyword>
<evidence type="ECO:0000313" key="2">
    <source>
        <dbReference type="EMBL" id="PXX81501.1"/>
    </source>
</evidence>
<dbReference type="Proteomes" id="UP000247612">
    <property type="component" value="Unassembled WGS sequence"/>
</dbReference>
<dbReference type="GO" id="GO:0016020">
    <property type="term" value="C:membrane"/>
    <property type="evidence" value="ECO:0007669"/>
    <property type="project" value="TreeGrafter"/>
</dbReference>
<accession>A0A318KUG1</accession>
<dbReference type="AlphaFoldDB" id="A0A318KUG1"/>
<evidence type="ECO:0000259" key="1">
    <source>
        <dbReference type="Pfam" id="PF00561"/>
    </source>
</evidence>
<dbReference type="EMBL" id="QJKH01000001">
    <property type="protein sequence ID" value="PXX81501.1"/>
    <property type="molecule type" value="Genomic_DNA"/>
</dbReference>
<dbReference type="OrthoDB" id="9775557at2"/>
<sequence length="274" mass="31357">MIKKYIDTGRGRVYYWLNQPAVYKTTLMLTHGLTADHSLFDLQLDALNDIRIITWDMPLHGESRPYNDFSFIHAAQDMKQILDQEGIDSLVMAGQSAGGYAVQVFAHLYPHLLKGFIAIDSTPLGSHYYKRSETFWTDHYDAFAALLPYRCYCRLSANNAALHETAREAFYESLLRLGKADMLKAVRSIYRDFKKYDEVKFQCPVLLCLGDHDQVGYVPKYNQMWSQATGYQLCIIPDAGHNSNYDNAPYFNEVIIKFINQLTAGQEKGEAYGN</sequence>